<dbReference type="EMBL" id="JAENGY010001701">
    <property type="protein sequence ID" value="KAG6947486.1"/>
    <property type="molecule type" value="Genomic_DNA"/>
</dbReference>
<keyword evidence="2" id="KW-1185">Reference proteome</keyword>
<organism evidence="1 2">
    <name type="scientific">Phytophthora aleatoria</name>
    <dbReference type="NCBI Taxonomy" id="2496075"/>
    <lineage>
        <taxon>Eukaryota</taxon>
        <taxon>Sar</taxon>
        <taxon>Stramenopiles</taxon>
        <taxon>Oomycota</taxon>
        <taxon>Peronosporomycetes</taxon>
        <taxon>Peronosporales</taxon>
        <taxon>Peronosporaceae</taxon>
        <taxon>Phytophthora</taxon>
    </lineage>
</organism>
<proteinExistence type="predicted"/>
<reference evidence="1" key="1">
    <citation type="submission" date="2021-01" db="EMBL/GenBank/DDBJ databases">
        <title>Phytophthora aleatoria, a newly-described species from Pinus radiata is distinct from Phytophthora cactorum isolates based on comparative genomics.</title>
        <authorList>
            <person name="Mcdougal R."/>
            <person name="Panda P."/>
            <person name="Williams N."/>
            <person name="Studholme D.J."/>
        </authorList>
    </citation>
    <scope>NUCLEOTIDE SEQUENCE</scope>
    <source>
        <strain evidence="1">NZFS 4037</strain>
    </source>
</reference>
<gene>
    <name evidence="1" type="ORF">JG688_00015530</name>
</gene>
<dbReference type="AlphaFoldDB" id="A0A8J5I5H9"/>
<evidence type="ECO:0000313" key="2">
    <source>
        <dbReference type="Proteomes" id="UP000709295"/>
    </source>
</evidence>
<comment type="caution">
    <text evidence="1">The sequence shown here is derived from an EMBL/GenBank/DDBJ whole genome shotgun (WGS) entry which is preliminary data.</text>
</comment>
<accession>A0A8J5I5H9</accession>
<name>A0A8J5I5H9_9STRA</name>
<dbReference type="Proteomes" id="UP000709295">
    <property type="component" value="Unassembled WGS sequence"/>
</dbReference>
<sequence>MMLLKHTKRHFYGVHHGSTFLEWHAKSGPAIRVRLDTVHAKLGNPILPSNAHDPESIDLEAIQEEQAHLEGVGVDFYANGSQESAVPEVPKLDVHRSQPDA</sequence>
<evidence type="ECO:0000313" key="1">
    <source>
        <dbReference type="EMBL" id="KAG6947486.1"/>
    </source>
</evidence>
<protein>
    <submittedName>
        <fullName evidence="1">Uncharacterized protein</fullName>
    </submittedName>
</protein>